<accession>A0A8S3K0H8</accession>
<comment type="caution">
    <text evidence="1">The sequence shown here is derived from an EMBL/GenBank/DDBJ whole genome shotgun (WGS) entry which is preliminary data.</text>
</comment>
<feature type="non-terminal residue" evidence="1">
    <location>
        <position position="1"/>
    </location>
</feature>
<dbReference type="Proteomes" id="UP000676336">
    <property type="component" value="Unassembled WGS sequence"/>
</dbReference>
<name>A0A8S3K0H8_9BILA</name>
<dbReference type="AlphaFoldDB" id="A0A8S3K0H8"/>
<protein>
    <submittedName>
        <fullName evidence="1">Uncharacterized protein</fullName>
    </submittedName>
</protein>
<reference evidence="1" key="1">
    <citation type="submission" date="2021-02" db="EMBL/GenBank/DDBJ databases">
        <authorList>
            <person name="Nowell W R."/>
        </authorList>
    </citation>
    <scope>NUCLEOTIDE SEQUENCE</scope>
</reference>
<evidence type="ECO:0000313" key="1">
    <source>
        <dbReference type="EMBL" id="CAF5224499.1"/>
    </source>
</evidence>
<sequence>FVPLTKCDLTLVDVRPLDQSVPSSNVEFHSVNKFFFN</sequence>
<dbReference type="EMBL" id="CAJOBI010357165">
    <property type="protein sequence ID" value="CAF5224499.1"/>
    <property type="molecule type" value="Genomic_DNA"/>
</dbReference>
<gene>
    <name evidence="1" type="ORF">SMN809_LOCUS83826</name>
</gene>
<proteinExistence type="predicted"/>
<evidence type="ECO:0000313" key="2">
    <source>
        <dbReference type="Proteomes" id="UP000676336"/>
    </source>
</evidence>
<organism evidence="1 2">
    <name type="scientific">Rotaria magnacalcarata</name>
    <dbReference type="NCBI Taxonomy" id="392030"/>
    <lineage>
        <taxon>Eukaryota</taxon>
        <taxon>Metazoa</taxon>
        <taxon>Spiralia</taxon>
        <taxon>Gnathifera</taxon>
        <taxon>Rotifera</taxon>
        <taxon>Eurotatoria</taxon>
        <taxon>Bdelloidea</taxon>
        <taxon>Philodinida</taxon>
        <taxon>Philodinidae</taxon>
        <taxon>Rotaria</taxon>
    </lineage>
</organism>